<dbReference type="Pfam" id="PF07000">
    <property type="entry name" value="DUF1308"/>
    <property type="match status" value="1"/>
</dbReference>
<evidence type="ECO:0000259" key="3">
    <source>
        <dbReference type="Pfam" id="PF07000"/>
    </source>
</evidence>
<dbReference type="PANTHER" id="PTHR13379">
    <property type="entry name" value="UNCHARACTERIZED DUF1308"/>
    <property type="match status" value="1"/>
</dbReference>
<sequence>MTALITVSFHQIMQQDAKGEMADVNEVDDAESNTTFDMLSDLVSRAKQLQAELEAFQSHLKKTRREGTVEIAHFRSTVFSEANALERLSRQPASENTTHIARSSNLPFLEKVWMQAKTSKQLVALHKRVYYNSPVKSLCQGLHHINLGTDKQSSPPKDKKAAVTVDTITESGRLWTKVSLVTNNRLLFDLAKQGWQSEGSDDDDSGIFPDDDDESEVPLVRNTKELYLASQSFRVRTKIPQVQLILPRIQLGETNQVDEIVEKCKAIGVEVICGEDSAAAPALETALHAMAPDPMSSFTSTLNIDCTILLALVSEFSHSKVIKEPWFHKALQRQVEIEGNENLLPALLYPAIVGRELICTEEAAKRMQEIVDTIGTPSEKARTALLLHHDQHKAQTDIIAKMRSLSAYKVPDDWRLPVRIVKEDQEEIRGRLPQEALQISKSLSDINRSVFLYGWAEGMTTITSNRTVAKLIESDLDKYDNLDDSVFPSIWLCPTARSLVGKEKRGAKKQGNSEGTWPLPDPLRREEQRRNGLDVLSSREGTRVEDLRPNGYPCDEVIEAKNSARRNAEAERQTQIGKG</sequence>
<feature type="region of interest" description="Disordered" evidence="2">
    <location>
        <begin position="502"/>
        <end position="553"/>
    </location>
</feature>
<proteinExistence type="predicted"/>
<reference evidence="4" key="1">
    <citation type="submission" date="2021-12" db="EMBL/GenBank/DDBJ databases">
        <authorList>
            <person name="Zaccaron A."/>
            <person name="Stergiopoulos I."/>
        </authorList>
    </citation>
    <scope>NUCLEOTIDE SEQUENCE</scope>
    <source>
        <strain evidence="4">Race5_Kim</strain>
    </source>
</reference>
<feature type="domain" description="DUF1308" evidence="3">
    <location>
        <begin position="302"/>
        <end position="389"/>
    </location>
</feature>
<protein>
    <recommendedName>
        <fullName evidence="3">DUF1308 domain-containing protein</fullName>
    </recommendedName>
</protein>
<feature type="coiled-coil region" evidence="1">
    <location>
        <begin position="39"/>
        <end position="66"/>
    </location>
</feature>
<feature type="region of interest" description="Disordered" evidence="2">
    <location>
        <begin position="195"/>
        <end position="214"/>
    </location>
</feature>
<keyword evidence="5" id="KW-1185">Reference proteome</keyword>
<dbReference type="Proteomes" id="UP000756132">
    <property type="component" value="Chromosome 2"/>
</dbReference>
<name>A0A9Q8L9Q6_PASFU</name>
<reference evidence="4" key="2">
    <citation type="journal article" date="2022" name="Microb. Genom.">
        <title>A chromosome-scale genome assembly of the tomato pathogen Cladosporium fulvum reveals a compartmentalized genome architecture and the presence of a dispensable chromosome.</title>
        <authorList>
            <person name="Zaccaron A.Z."/>
            <person name="Chen L.H."/>
            <person name="Samaras A."/>
            <person name="Stergiopoulos I."/>
        </authorList>
    </citation>
    <scope>NUCLEOTIDE SEQUENCE</scope>
    <source>
        <strain evidence="4">Race5_Kim</strain>
    </source>
</reference>
<dbReference type="AlphaFoldDB" id="A0A9Q8L9Q6"/>
<dbReference type="GeneID" id="71982690"/>
<dbReference type="PANTHER" id="PTHR13379:SF0">
    <property type="entry name" value="UPF0415 PROTEIN C7ORF25"/>
    <property type="match status" value="1"/>
</dbReference>
<accession>A0A9Q8L9Q6</accession>
<feature type="compositionally biased region" description="Basic and acidic residues" evidence="2">
    <location>
        <begin position="522"/>
        <end position="532"/>
    </location>
</feature>
<evidence type="ECO:0000313" key="4">
    <source>
        <dbReference type="EMBL" id="UJO13399.1"/>
    </source>
</evidence>
<gene>
    <name evidence="4" type="ORF">CLAFUR5_02812</name>
</gene>
<evidence type="ECO:0000256" key="2">
    <source>
        <dbReference type="SAM" id="MobiDB-lite"/>
    </source>
</evidence>
<keyword evidence="1" id="KW-0175">Coiled coil</keyword>
<dbReference type="EMBL" id="CP090164">
    <property type="protein sequence ID" value="UJO13399.1"/>
    <property type="molecule type" value="Genomic_DNA"/>
</dbReference>
<dbReference type="RefSeq" id="XP_047757765.1">
    <property type="nucleotide sequence ID" value="XM_047901960.1"/>
</dbReference>
<dbReference type="InterPro" id="IPR010733">
    <property type="entry name" value="DUF1308"/>
</dbReference>
<dbReference type="OrthoDB" id="441890at2759"/>
<evidence type="ECO:0000256" key="1">
    <source>
        <dbReference type="SAM" id="Coils"/>
    </source>
</evidence>
<evidence type="ECO:0000313" key="5">
    <source>
        <dbReference type="Proteomes" id="UP000756132"/>
    </source>
</evidence>
<organism evidence="4 5">
    <name type="scientific">Passalora fulva</name>
    <name type="common">Tomato leaf mold</name>
    <name type="synonym">Cladosporium fulvum</name>
    <dbReference type="NCBI Taxonomy" id="5499"/>
    <lineage>
        <taxon>Eukaryota</taxon>
        <taxon>Fungi</taxon>
        <taxon>Dikarya</taxon>
        <taxon>Ascomycota</taxon>
        <taxon>Pezizomycotina</taxon>
        <taxon>Dothideomycetes</taxon>
        <taxon>Dothideomycetidae</taxon>
        <taxon>Mycosphaerellales</taxon>
        <taxon>Mycosphaerellaceae</taxon>
        <taxon>Fulvia</taxon>
    </lineage>
</organism>
<feature type="compositionally biased region" description="Acidic residues" evidence="2">
    <location>
        <begin position="199"/>
        <end position="214"/>
    </location>
</feature>
<dbReference type="KEGG" id="ffu:CLAFUR5_02812"/>